<name>C7N3B3_SLAHD</name>
<dbReference type="STRING" id="471855.Shel_26340"/>
<dbReference type="KEGG" id="shi:Shel_26340"/>
<protein>
    <recommendedName>
        <fullName evidence="3">FG-GAP repeat protein</fullName>
    </recommendedName>
</protein>
<dbReference type="AlphaFoldDB" id="C7N3B3"/>
<dbReference type="HOGENOM" id="CLU_1531541_0_0_11"/>
<dbReference type="InterPro" id="IPR028994">
    <property type="entry name" value="Integrin_alpha_N"/>
</dbReference>
<gene>
    <name evidence="1" type="ordered locus">Shel_26340</name>
</gene>
<evidence type="ECO:0000313" key="1">
    <source>
        <dbReference type="EMBL" id="ACV23636.1"/>
    </source>
</evidence>
<sequence>MGGALAAVLVAVGVAVLVHAGLLLPSWVDWNAAQVEADLDGDGAEEVLGLSGRRMQVVETDGSVSQAPQEWKVSDAFAVDVDGDGLLEVVALVWKRGSFGPSRPFWIEKDNQGYSQHVFVLRYADGGFDQVWLSSDIRMDARKAWFDDDARLHLVTLDGQESIWTWGEWGFVLVE</sequence>
<keyword evidence="2" id="KW-1185">Reference proteome</keyword>
<evidence type="ECO:0000313" key="2">
    <source>
        <dbReference type="Proteomes" id="UP000002026"/>
    </source>
</evidence>
<reference evidence="1 2" key="1">
    <citation type="journal article" date="2009" name="Stand. Genomic Sci.">
        <title>Complete genome sequence of Slackia heliotrinireducens type strain (RHS 1).</title>
        <authorList>
            <person name="Pukall R."/>
            <person name="Lapidus A."/>
            <person name="Nolan M."/>
            <person name="Copeland A."/>
            <person name="Glavina Del Rio T."/>
            <person name="Lucas S."/>
            <person name="Chen F."/>
            <person name="Tice H."/>
            <person name="Cheng J.F."/>
            <person name="Chertkov O."/>
            <person name="Bruce D."/>
            <person name="Goodwin L."/>
            <person name="Kuske C."/>
            <person name="Brettin T."/>
            <person name="Detter J.C."/>
            <person name="Han C."/>
            <person name="Pitluck S."/>
            <person name="Pati A."/>
            <person name="Mavrommatis K."/>
            <person name="Ivanova N."/>
            <person name="Ovchinnikova G."/>
            <person name="Chen A."/>
            <person name="Palaniappan K."/>
            <person name="Schneider S."/>
            <person name="Rohde M."/>
            <person name="Chain P."/>
            <person name="D'haeseleer P."/>
            <person name="Goker M."/>
            <person name="Bristow J."/>
            <person name="Eisen J.A."/>
            <person name="Markowitz V."/>
            <person name="Kyrpides N.C."/>
            <person name="Klenk H.P."/>
            <person name="Hugenholtz P."/>
        </authorList>
    </citation>
    <scope>NUCLEOTIDE SEQUENCE [LARGE SCALE GENOMIC DNA]</scope>
    <source>
        <strain evidence="2">ATCC 29202 / DSM 20476 / NCTC 11029 / RHS 1</strain>
    </source>
</reference>
<proteinExistence type="predicted"/>
<dbReference type="eggNOG" id="COG2843">
    <property type="taxonomic scope" value="Bacteria"/>
</dbReference>
<dbReference type="SUPFAM" id="SSF69318">
    <property type="entry name" value="Integrin alpha N-terminal domain"/>
    <property type="match status" value="1"/>
</dbReference>
<evidence type="ECO:0008006" key="3">
    <source>
        <dbReference type="Google" id="ProtNLM"/>
    </source>
</evidence>
<organism evidence="1 2">
    <name type="scientific">Slackia heliotrinireducens (strain ATCC 29202 / DSM 20476 / NCTC 11029 / RHS 1)</name>
    <name type="common">Peptococcus heliotrinreducens</name>
    <dbReference type="NCBI Taxonomy" id="471855"/>
    <lineage>
        <taxon>Bacteria</taxon>
        <taxon>Bacillati</taxon>
        <taxon>Actinomycetota</taxon>
        <taxon>Coriobacteriia</taxon>
        <taxon>Eggerthellales</taxon>
        <taxon>Eggerthellaceae</taxon>
        <taxon>Slackia</taxon>
    </lineage>
</organism>
<accession>C7N3B3</accession>
<dbReference type="Proteomes" id="UP000002026">
    <property type="component" value="Chromosome"/>
</dbReference>
<dbReference type="EMBL" id="CP001684">
    <property type="protein sequence ID" value="ACV23636.1"/>
    <property type="molecule type" value="Genomic_DNA"/>
</dbReference>